<reference evidence="2" key="1">
    <citation type="submission" date="2020-01" db="EMBL/GenBank/DDBJ databases">
        <authorList>
            <person name="Meier V. D."/>
            <person name="Meier V D."/>
        </authorList>
    </citation>
    <scope>NUCLEOTIDE SEQUENCE</scope>
    <source>
        <strain evidence="2">HLG_WM_MAG_08</strain>
    </source>
</reference>
<dbReference type="EMBL" id="CACVAV010000279">
    <property type="protein sequence ID" value="CAA6817768.1"/>
    <property type="molecule type" value="Genomic_DNA"/>
</dbReference>
<sequence>MSEINTFLIMLQPFLSTAHFRQLTLISEALLMMQGRITMLGISRWTRRGGSYRTIQRFFTTPVNWGFLNWQLIKPFVSNPSGVLLIAGDATTVTKSGKETFGLGRFFSSIYSRAVPGISFQVVSL</sequence>
<dbReference type="Pfam" id="PF13546">
    <property type="entry name" value="DDE_5"/>
    <property type="match status" value="1"/>
</dbReference>
<accession>A0A6S6TN76</accession>
<evidence type="ECO:0000313" key="2">
    <source>
        <dbReference type="EMBL" id="CAA6817768.1"/>
    </source>
</evidence>
<gene>
    <name evidence="2" type="ORF">HELGO_WM48249</name>
</gene>
<dbReference type="AlphaFoldDB" id="A0A6S6TN76"/>
<proteinExistence type="predicted"/>
<feature type="domain" description="Transposase IS701-like DDE" evidence="1">
    <location>
        <begin position="14"/>
        <end position="125"/>
    </location>
</feature>
<name>A0A6S6TN76_9GAMM</name>
<protein>
    <submittedName>
        <fullName evidence="2">Transposase IS4 family protein</fullName>
    </submittedName>
</protein>
<organism evidence="2">
    <name type="scientific">uncultured Thiotrichaceae bacterium</name>
    <dbReference type="NCBI Taxonomy" id="298394"/>
    <lineage>
        <taxon>Bacteria</taxon>
        <taxon>Pseudomonadati</taxon>
        <taxon>Pseudomonadota</taxon>
        <taxon>Gammaproteobacteria</taxon>
        <taxon>Thiotrichales</taxon>
        <taxon>Thiotrichaceae</taxon>
        <taxon>environmental samples</taxon>
    </lineage>
</organism>
<dbReference type="InterPro" id="IPR038721">
    <property type="entry name" value="IS701-like_DDE_dom"/>
</dbReference>
<evidence type="ECO:0000259" key="1">
    <source>
        <dbReference type="Pfam" id="PF13546"/>
    </source>
</evidence>
<feature type="non-terminal residue" evidence="2">
    <location>
        <position position="125"/>
    </location>
</feature>